<reference evidence="2" key="1">
    <citation type="submission" date="2023-07" db="EMBL/GenBank/DDBJ databases">
        <title>Functional and genomic diversity of the sorghum phyllosphere microbiome.</title>
        <authorList>
            <person name="Shade A."/>
        </authorList>
    </citation>
    <scope>NUCLEOTIDE SEQUENCE [LARGE SCALE GENOMIC DNA]</scope>
    <source>
        <strain evidence="2">SORGH_AS_0422</strain>
    </source>
</reference>
<protein>
    <submittedName>
        <fullName evidence="1">Uncharacterized protein</fullName>
    </submittedName>
</protein>
<comment type="caution">
    <text evidence="1">The sequence shown here is derived from an EMBL/GenBank/DDBJ whole genome shotgun (WGS) entry which is preliminary data.</text>
</comment>
<dbReference type="Proteomes" id="UP001258315">
    <property type="component" value="Unassembled WGS sequence"/>
</dbReference>
<organism evidence="1 2">
    <name type="scientific">Mucilaginibacter terrae</name>
    <dbReference type="NCBI Taxonomy" id="1955052"/>
    <lineage>
        <taxon>Bacteria</taxon>
        <taxon>Pseudomonadati</taxon>
        <taxon>Bacteroidota</taxon>
        <taxon>Sphingobacteriia</taxon>
        <taxon>Sphingobacteriales</taxon>
        <taxon>Sphingobacteriaceae</taxon>
        <taxon>Mucilaginibacter</taxon>
    </lineage>
</organism>
<proteinExistence type="predicted"/>
<accession>A0ABU3GQJ8</accession>
<keyword evidence="2" id="KW-1185">Reference proteome</keyword>
<dbReference type="EMBL" id="JAVLVU010000001">
    <property type="protein sequence ID" value="MDT3401905.1"/>
    <property type="molecule type" value="Genomic_DNA"/>
</dbReference>
<sequence>MQLFSALQPDCFNEDLNDIWDKAAVYKLPYER</sequence>
<evidence type="ECO:0000313" key="1">
    <source>
        <dbReference type="EMBL" id="MDT3401905.1"/>
    </source>
</evidence>
<name>A0ABU3GQJ8_9SPHI</name>
<gene>
    <name evidence="1" type="ORF">QE417_000977</name>
</gene>
<evidence type="ECO:0000313" key="2">
    <source>
        <dbReference type="Proteomes" id="UP001258315"/>
    </source>
</evidence>